<evidence type="ECO:0000313" key="2">
    <source>
        <dbReference type="Proteomes" id="UP000176228"/>
    </source>
</evidence>
<reference evidence="1 2" key="1">
    <citation type="journal article" date="2016" name="Nat. Commun.">
        <title>Thousands of microbial genomes shed light on interconnected biogeochemical processes in an aquifer system.</title>
        <authorList>
            <person name="Anantharaman K."/>
            <person name="Brown C.T."/>
            <person name="Hug L.A."/>
            <person name="Sharon I."/>
            <person name="Castelle C.J."/>
            <person name="Probst A.J."/>
            <person name="Thomas B.C."/>
            <person name="Singh A."/>
            <person name="Wilkins M.J."/>
            <person name="Karaoz U."/>
            <person name="Brodie E.L."/>
            <person name="Williams K.H."/>
            <person name="Hubbard S.S."/>
            <person name="Banfield J.F."/>
        </authorList>
    </citation>
    <scope>NUCLEOTIDE SEQUENCE [LARGE SCALE GENOMIC DNA]</scope>
</reference>
<name>A0A1F6BGF5_9BACT</name>
<protein>
    <submittedName>
        <fullName evidence="1">Uncharacterized protein</fullName>
    </submittedName>
</protein>
<dbReference type="Proteomes" id="UP000176228">
    <property type="component" value="Unassembled WGS sequence"/>
</dbReference>
<dbReference type="AlphaFoldDB" id="A0A1F6BGF5"/>
<sequence>MSCIPIRVNLHDLQCLLSAGSTEQTLRFLHRRFSANLFLLIINRANPGNNPLEFFPKSALLIGFAEIKN</sequence>
<comment type="caution">
    <text evidence="1">The sequence shown here is derived from an EMBL/GenBank/DDBJ whole genome shotgun (WGS) entry which is preliminary data.</text>
</comment>
<gene>
    <name evidence="1" type="ORF">A2968_03565</name>
</gene>
<accession>A0A1F6BGF5</accession>
<proteinExistence type="predicted"/>
<dbReference type="EMBL" id="MFJU01000023">
    <property type="protein sequence ID" value="OGG35958.1"/>
    <property type="molecule type" value="Genomic_DNA"/>
</dbReference>
<evidence type="ECO:0000313" key="1">
    <source>
        <dbReference type="EMBL" id="OGG35958.1"/>
    </source>
</evidence>
<organism evidence="1 2">
    <name type="scientific">Candidatus Gottesmanbacteria bacterium RIFCSPLOWO2_01_FULL_42_22</name>
    <dbReference type="NCBI Taxonomy" id="1798391"/>
    <lineage>
        <taxon>Bacteria</taxon>
        <taxon>Candidatus Gottesmaniibacteriota</taxon>
    </lineage>
</organism>